<accession>A0AAX6ES49</accession>
<evidence type="ECO:0008006" key="6">
    <source>
        <dbReference type="Google" id="ProtNLM"/>
    </source>
</evidence>
<evidence type="ECO:0000313" key="3">
    <source>
        <dbReference type="EMBL" id="KAJ6806833.1"/>
    </source>
</evidence>
<keyword evidence="2" id="KW-1133">Transmembrane helix</keyword>
<proteinExistence type="predicted"/>
<dbReference type="Proteomes" id="UP001140949">
    <property type="component" value="Unassembled WGS sequence"/>
</dbReference>
<evidence type="ECO:0000256" key="1">
    <source>
        <dbReference type="SAM" id="MobiDB-lite"/>
    </source>
</evidence>
<feature type="region of interest" description="Disordered" evidence="1">
    <location>
        <begin position="125"/>
        <end position="147"/>
    </location>
</feature>
<dbReference type="AlphaFoldDB" id="A0AAX6ES49"/>
<feature type="compositionally biased region" description="Low complexity" evidence="1">
    <location>
        <begin position="130"/>
        <end position="139"/>
    </location>
</feature>
<dbReference type="FunFam" id="3.40.50.11350:FF:000008">
    <property type="entry name" value="Alpha-(1,6)-fucosyltransferase"/>
    <property type="match status" value="1"/>
</dbReference>
<keyword evidence="2" id="KW-0812">Transmembrane</keyword>
<dbReference type="GO" id="GO:0006487">
    <property type="term" value="P:protein N-linked glycosylation"/>
    <property type="evidence" value="ECO:0007669"/>
    <property type="project" value="TreeGrafter"/>
</dbReference>
<organism evidence="3 5">
    <name type="scientific">Iris pallida</name>
    <name type="common">Sweet iris</name>
    <dbReference type="NCBI Taxonomy" id="29817"/>
    <lineage>
        <taxon>Eukaryota</taxon>
        <taxon>Viridiplantae</taxon>
        <taxon>Streptophyta</taxon>
        <taxon>Embryophyta</taxon>
        <taxon>Tracheophyta</taxon>
        <taxon>Spermatophyta</taxon>
        <taxon>Magnoliopsida</taxon>
        <taxon>Liliopsida</taxon>
        <taxon>Asparagales</taxon>
        <taxon>Iridaceae</taxon>
        <taxon>Iridoideae</taxon>
        <taxon>Irideae</taxon>
        <taxon>Iris</taxon>
    </lineage>
</organism>
<keyword evidence="2" id="KW-0472">Membrane</keyword>
<dbReference type="Gene3D" id="3.40.50.11350">
    <property type="match status" value="1"/>
</dbReference>
<name>A0AAX6ES49_IRIPA</name>
<feature type="transmembrane region" description="Helical" evidence="2">
    <location>
        <begin position="27"/>
        <end position="49"/>
    </location>
</feature>
<gene>
    <name evidence="3" type="ORF">M6B38_105810</name>
    <name evidence="4" type="ORF">M6B38_304285</name>
</gene>
<dbReference type="PANTHER" id="PTHR13132:SF29">
    <property type="entry name" value="ALPHA-(1,6)-FUCOSYLTRANSFERASE"/>
    <property type="match status" value="1"/>
</dbReference>
<dbReference type="GO" id="GO:0046921">
    <property type="term" value="F:alpha-(1-&gt;6)-fucosyltransferase activity"/>
    <property type="evidence" value="ECO:0007669"/>
    <property type="project" value="TreeGrafter"/>
</dbReference>
<reference evidence="3" key="2">
    <citation type="submission" date="2023-04" db="EMBL/GenBank/DDBJ databases">
        <authorList>
            <person name="Bruccoleri R.E."/>
            <person name="Oakeley E.J."/>
            <person name="Faust A.-M."/>
            <person name="Dessus-Babus S."/>
            <person name="Altorfer M."/>
            <person name="Burckhardt D."/>
            <person name="Oertli M."/>
            <person name="Naumann U."/>
            <person name="Petersen F."/>
            <person name="Wong J."/>
        </authorList>
    </citation>
    <scope>NUCLEOTIDE SEQUENCE</scope>
    <source>
        <strain evidence="3">GSM-AAB239-AS_SAM_17_03QT</strain>
        <tissue evidence="3">Leaf</tissue>
    </source>
</reference>
<reference evidence="3" key="1">
    <citation type="journal article" date="2023" name="GigaByte">
        <title>Genome assembly of the bearded iris, Iris pallida Lam.</title>
        <authorList>
            <person name="Bruccoleri R.E."/>
            <person name="Oakeley E.J."/>
            <person name="Faust A.M.E."/>
            <person name="Altorfer M."/>
            <person name="Dessus-Babus S."/>
            <person name="Burckhardt D."/>
            <person name="Oertli M."/>
            <person name="Naumann U."/>
            <person name="Petersen F."/>
            <person name="Wong J."/>
        </authorList>
    </citation>
    <scope>NUCLEOTIDE SEQUENCE</scope>
    <source>
        <strain evidence="3">GSM-AAB239-AS_SAM_17_03QT</strain>
    </source>
</reference>
<dbReference type="EMBL" id="JANAVB010008048">
    <property type="protein sequence ID" value="KAJ6842073.1"/>
    <property type="molecule type" value="Genomic_DNA"/>
</dbReference>
<comment type="caution">
    <text evidence="3">The sequence shown here is derived from an EMBL/GenBank/DDBJ whole genome shotgun (WGS) entry which is preliminary data.</text>
</comment>
<dbReference type="EMBL" id="JANAVB010034417">
    <property type="protein sequence ID" value="KAJ6806833.1"/>
    <property type="molecule type" value="Genomic_DNA"/>
</dbReference>
<sequence>MGDMEPTAQKSLERVLSQRAMQLSSSYPCIIGALSFICGVCVTHLLLVVSTPFKSSQLGLVYSSSSGAASRNSSLAHLVGIDQTGNCGRLPNDIGKSKNLQGSGDLGEDRVYLLYSAWSTKLEESKGSKGESSSGGSSLPKAPHLENCRRSTEINKHLDKRGENGSFPPWTMWRGMLGLELRQQTLTNTEKHMPSGYDMKLEGAYPPWIVGSDEDNFPSTRRIQQDLWMHQHPQNCYDSKLRFLIADWERLSGFGIGAQLAGMSGLLAIAINENRILVTNYYNRADHNGCQGLSRSHWSCYFFPETSQECRQRAFDLMRSQEAWDNKIVTMKENYTSKEIWAGRIPRKWGNPWSSLQPTTDIDGSLLMSHRKMDRRWWRAQAIRYLMRFRSEYTCHLLNVARHASFGMQAAEMVIANLPSAWPKVAFNRSQSDMEQFVWSNHKPWIPRPLLSMHVRMGDKACEMKVVGFENYIQLANRIRVHFPNLNSIWLSTEMQEVIDNSRLYPHWKFYYTNVTRQVGNITMATYEASLGRETSTNYPLVNFIMATEADFFIGALGSTWCYLIDGMRNTGGKVMSGYLSVNKDRFW</sequence>
<dbReference type="PANTHER" id="PTHR13132">
    <property type="entry name" value="ALPHA- 1,6 -FUCOSYLTRANSFERASE"/>
    <property type="match status" value="1"/>
</dbReference>
<protein>
    <recommendedName>
        <fullName evidence="6">Alpha-(1,6)-fucosyltransferase</fullName>
    </recommendedName>
</protein>
<evidence type="ECO:0000313" key="4">
    <source>
        <dbReference type="EMBL" id="KAJ6842073.1"/>
    </source>
</evidence>
<evidence type="ECO:0000313" key="5">
    <source>
        <dbReference type="Proteomes" id="UP001140949"/>
    </source>
</evidence>
<evidence type="ECO:0000256" key="2">
    <source>
        <dbReference type="SAM" id="Phobius"/>
    </source>
</evidence>
<keyword evidence="5" id="KW-1185">Reference proteome</keyword>